<feature type="region of interest" description="Disordered" evidence="1">
    <location>
        <begin position="300"/>
        <end position="320"/>
    </location>
</feature>
<dbReference type="AlphaFoldDB" id="A0A423SP65"/>
<evidence type="ECO:0000256" key="1">
    <source>
        <dbReference type="SAM" id="MobiDB-lite"/>
    </source>
</evidence>
<gene>
    <name evidence="2" type="ORF">C7M84_016004</name>
</gene>
<name>A0A423SP65_PENVA</name>
<keyword evidence="3" id="KW-1185">Reference proteome</keyword>
<reference evidence="2 3" key="2">
    <citation type="submission" date="2019-01" db="EMBL/GenBank/DDBJ databases">
        <title>The decoding of complex shrimp genome reveals the adaptation for benthos swimmer, frequently molting mechanism and breeding impact on genome.</title>
        <authorList>
            <person name="Sun Y."/>
            <person name="Gao Y."/>
            <person name="Yu Y."/>
        </authorList>
    </citation>
    <scope>NUCLEOTIDE SEQUENCE [LARGE SCALE GENOMIC DNA]</scope>
    <source>
        <tissue evidence="2">Muscle</tissue>
    </source>
</reference>
<evidence type="ECO:0000313" key="3">
    <source>
        <dbReference type="Proteomes" id="UP000283509"/>
    </source>
</evidence>
<dbReference type="EMBL" id="QCYY01003002">
    <property type="protein sequence ID" value="ROT65997.1"/>
    <property type="molecule type" value="Genomic_DNA"/>
</dbReference>
<feature type="compositionally biased region" description="Polar residues" evidence="1">
    <location>
        <begin position="305"/>
        <end position="320"/>
    </location>
</feature>
<protein>
    <submittedName>
        <fullName evidence="2">Uncharacterized protein</fullName>
    </submittedName>
</protein>
<feature type="region of interest" description="Disordered" evidence="1">
    <location>
        <begin position="254"/>
        <end position="277"/>
    </location>
</feature>
<proteinExistence type="predicted"/>
<comment type="caution">
    <text evidence="2">The sequence shown here is derived from an EMBL/GenBank/DDBJ whole genome shotgun (WGS) entry which is preliminary data.</text>
</comment>
<sequence length="438" mass="48326">MVKPASLTVLWRADVSREWTRELDTPLARVFFSRIGIIEGKHIRKQLTALCNRATQLTKTKNAQPECHSRKDEDGAESAQVVVLPRPAARLHPLRERLIYRRLPPYNETPVPACANATGQEGALAIGLENAAWFRQKPGAGRRDFSLQFTQGQETRYDLQLKKRNSFLRVTLTERKGGEQKDILDLGRIPENYFGEDSWASVRMSEKDVRLAFRKNAWEGMETRVWGQEVSRGQITGLVSCAFISITVISTEAWTGTAPPDDDTTPADEGAGGRSDDPVLLAAAEDAAFGERQNKRLRARLAKQGSGSRSRLATSPSAGLGVQTSEVEFFQVRNPSLMVAAGTLPSSHTRFAGGHHHAVRSMSQPAPTEVGQRKPPSLDFPAPPASPPPGYTADDSEAEDYVNAETLMIEDSGRRGQARDAEPFPRSVDSLLRELQFE</sequence>
<reference evidence="2 3" key="1">
    <citation type="submission" date="2018-04" db="EMBL/GenBank/DDBJ databases">
        <authorList>
            <person name="Zhang X."/>
            <person name="Yuan J."/>
            <person name="Li F."/>
            <person name="Xiang J."/>
        </authorList>
    </citation>
    <scope>NUCLEOTIDE SEQUENCE [LARGE SCALE GENOMIC DNA]</scope>
    <source>
        <tissue evidence="2">Muscle</tissue>
    </source>
</reference>
<accession>A0A423SP65</accession>
<feature type="region of interest" description="Disordered" evidence="1">
    <location>
        <begin position="353"/>
        <end position="438"/>
    </location>
</feature>
<evidence type="ECO:0000313" key="2">
    <source>
        <dbReference type="EMBL" id="ROT65997.1"/>
    </source>
</evidence>
<feature type="compositionally biased region" description="Pro residues" evidence="1">
    <location>
        <begin position="381"/>
        <end position="390"/>
    </location>
</feature>
<dbReference type="Proteomes" id="UP000283509">
    <property type="component" value="Unassembled WGS sequence"/>
</dbReference>
<feature type="compositionally biased region" description="Basic and acidic residues" evidence="1">
    <location>
        <begin position="411"/>
        <end position="423"/>
    </location>
</feature>
<organism evidence="2 3">
    <name type="scientific">Penaeus vannamei</name>
    <name type="common">Whiteleg shrimp</name>
    <name type="synonym">Litopenaeus vannamei</name>
    <dbReference type="NCBI Taxonomy" id="6689"/>
    <lineage>
        <taxon>Eukaryota</taxon>
        <taxon>Metazoa</taxon>
        <taxon>Ecdysozoa</taxon>
        <taxon>Arthropoda</taxon>
        <taxon>Crustacea</taxon>
        <taxon>Multicrustacea</taxon>
        <taxon>Malacostraca</taxon>
        <taxon>Eumalacostraca</taxon>
        <taxon>Eucarida</taxon>
        <taxon>Decapoda</taxon>
        <taxon>Dendrobranchiata</taxon>
        <taxon>Penaeoidea</taxon>
        <taxon>Penaeidae</taxon>
        <taxon>Penaeus</taxon>
    </lineage>
</organism>